<dbReference type="PANTHER" id="PTHR12975:SF6">
    <property type="entry name" value="TRAFFICKING PROTEIN PARTICLE COMPLEX SUBUNIT 8"/>
    <property type="match status" value="1"/>
</dbReference>
<proteinExistence type="predicted"/>
<gene>
    <name evidence="2" type="ORF">Esi_0205_0057</name>
</gene>
<evidence type="ECO:0000256" key="1">
    <source>
        <dbReference type="SAM" id="MobiDB-lite"/>
    </source>
</evidence>
<dbReference type="InParanoid" id="D7FQP3"/>
<dbReference type="OrthoDB" id="437922at2759"/>
<dbReference type="eggNOG" id="KOG1938">
    <property type="taxonomic scope" value="Eukaryota"/>
</dbReference>
<dbReference type="Pfam" id="PF12739">
    <property type="entry name" value="TRAPPC-Trs85"/>
    <property type="match status" value="1"/>
</dbReference>
<sequence>MLQEWLRDRCVPVVATLVTEDADIACRKNGLSFEQLVSAFARMDGLKVPFRSSSQQFSLDSFSCRFMRGSSMRPAPATEGDPSLSHIAVTITAEASAAAAKANGGDGAAGELLDSSLVEDQEWYKRYRAKLWGGLCHQEHEMLDCPAAVLVVVSSTEASGDPIACFDELSLPRYLPPPFQSRQYDPQSPTLVYVLLHDWCLGAARGVDPDRLLSQMRGTFTTGQCRLLCINSLPPESPNLYQKDIWPDAQRQGSNTGGVISGDGPEGGSTADTTEGGGGDVRGRCLSPEDLVATRDFVHGLATQVVVPSMERRILNLNATVSSVRKGVKNFMKSWLRKPRDSVEMHSADGGAAGGAKYRFDRIESQIRLLADSAFLMRDLDTAVAMYRMARDDFKSDRRENQRHRFAAASAW</sequence>
<dbReference type="PANTHER" id="PTHR12975">
    <property type="entry name" value="TRANSPORT PROTEIN TRAPP"/>
    <property type="match status" value="1"/>
</dbReference>
<dbReference type="EMBL" id="FN649760">
    <property type="protein sequence ID" value="CBJ30638.1"/>
    <property type="molecule type" value="Genomic_DNA"/>
</dbReference>
<protein>
    <submittedName>
        <fullName evidence="2">Uncharacterized protein</fullName>
    </submittedName>
</protein>
<evidence type="ECO:0000313" key="2">
    <source>
        <dbReference type="EMBL" id="CBJ30638.1"/>
    </source>
</evidence>
<evidence type="ECO:0000313" key="3">
    <source>
        <dbReference type="Proteomes" id="UP000002630"/>
    </source>
</evidence>
<dbReference type="STRING" id="2880.D7FQP3"/>
<dbReference type="AlphaFoldDB" id="D7FQP3"/>
<dbReference type="GO" id="GO:1990072">
    <property type="term" value="C:TRAPPIII protein complex"/>
    <property type="evidence" value="ECO:0007669"/>
    <property type="project" value="TreeGrafter"/>
</dbReference>
<name>D7FQP3_ECTSI</name>
<dbReference type="InterPro" id="IPR024420">
    <property type="entry name" value="TRAPP_III_complex_Trs85"/>
</dbReference>
<accession>D7FQP3</accession>
<reference evidence="2 3" key="1">
    <citation type="journal article" date="2010" name="Nature">
        <title>The Ectocarpus genome and the independent evolution of multicellularity in brown algae.</title>
        <authorList>
            <person name="Cock J.M."/>
            <person name="Sterck L."/>
            <person name="Rouze P."/>
            <person name="Scornet D."/>
            <person name="Allen A.E."/>
            <person name="Amoutzias G."/>
            <person name="Anthouard V."/>
            <person name="Artiguenave F."/>
            <person name="Aury J.M."/>
            <person name="Badger J.H."/>
            <person name="Beszteri B."/>
            <person name="Billiau K."/>
            <person name="Bonnet E."/>
            <person name="Bothwell J.H."/>
            <person name="Bowler C."/>
            <person name="Boyen C."/>
            <person name="Brownlee C."/>
            <person name="Carrano C.J."/>
            <person name="Charrier B."/>
            <person name="Cho G.Y."/>
            <person name="Coelho S.M."/>
            <person name="Collen J."/>
            <person name="Corre E."/>
            <person name="Da Silva C."/>
            <person name="Delage L."/>
            <person name="Delaroque N."/>
            <person name="Dittami S.M."/>
            <person name="Doulbeau S."/>
            <person name="Elias M."/>
            <person name="Farnham G."/>
            <person name="Gachon C.M."/>
            <person name="Gschloessl B."/>
            <person name="Heesch S."/>
            <person name="Jabbari K."/>
            <person name="Jubin C."/>
            <person name="Kawai H."/>
            <person name="Kimura K."/>
            <person name="Kloareg B."/>
            <person name="Kupper F.C."/>
            <person name="Lang D."/>
            <person name="Le Bail A."/>
            <person name="Leblanc C."/>
            <person name="Lerouge P."/>
            <person name="Lohr M."/>
            <person name="Lopez P.J."/>
            <person name="Martens C."/>
            <person name="Maumus F."/>
            <person name="Michel G."/>
            <person name="Miranda-Saavedra D."/>
            <person name="Morales J."/>
            <person name="Moreau H."/>
            <person name="Motomura T."/>
            <person name="Nagasato C."/>
            <person name="Napoli C.A."/>
            <person name="Nelson D.R."/>
            <person name="Nyvall-Collen P."/>
            <person name="Peters A.F."/>
            <person name="Pommier C."/>
            <person name="Potin P."/>
            <person name="Poulain J."/>
            <person name="Quesneville H."/>
            <person name="Read B."/>
            <person name="Rensing S.A."/>
            <person name="Ritter A."/>
            <person name="Rousvoal S."/>
            <person name="Samanta M."/>
            <person name="Samson G."/>
            <person name="Schroeder D.C."/>
            <person name="Segurens B."/>
            <person name="Strittmatter M."/>
            <person name="Tonon T."/>
            <person name="Tregear J.W."/>
            <person name="Valentin K."/>
            <person name="von Dassow P."/>
            <person name="Yamagishi T."/>
            <person name="Van de Peer Y."/>
            <person name="Wincker P."/>
        </authorList>
    </citation>
    <scope>NUCLEOTIDE SEQUENCE [LARGE SCALE GENOMIC DNA]</scope>
    <source>
        <strain evidence="3">Ec32 / CCAP1310/4</strain>
    </source>
</reference>
<keyword evidence="3" id="KW-1185">Reference proteome</keyword>
<feature type="region of interest" description="Disordered" evidence="1">
    <location>
        <begin position="252"/>
        <end position="283"/>
    </location>
</feature>
<organism evidence="2 3">
    <name type="scientific">Ectocarpus siliculosus</name>
    <name type="common">Brown alga</name>
    <name type="synonym">Conferva siliculosa</name>
    <dbReference type="NCBI Taxonomy" id="2880"/>
    <lineage>
        <taxon>Eukaryota</taxon>
        <taxon>Sar</taxon>
        <taxon>Stramenopiles</taxon>
        <taxon>Ochrophyta</taxon>
        <taxon>PX clade</taxon>
        <taxon>Phaeophyceae</taxon>
        <taxon>Ectocarpales</taxon>
        <taxon>Ectocarpaceae</taxon>
        <taxon>Ectocarpus</taxon>
    </lineage>
</organism>
<feature type="compositionally biased region" description="Gly residues" evidence="1">
    <location>
        <begin position="255"/>
        <end position="267"/>
    </location>
</feature>
<dbReference type="Proteomes" id="UP000002630">
    <property type="component" value="Unassembled WGS sequence"/>
</dbReference>